<evidence type="ECO:0000313" key="2">
    <source>
        <dbReference type="EMBL" id="MFC7614106.1"/>
    </source>
</evidence>
<protein>
    <submittedName>
        <fullName evidence="2">Uncharacterized protein</fullName>
    </submittedName>
</protein>
<feature type="compositionally biased region" description="Low complexity" evidence="1">
    <location>
        <begin position="152"/>
        <end position="184"/>
    </location>
</feature>
<accession>A0ABW2TMQ7</accession>
<feature type="compositionally biased region" description="Pro residues" evidence="1">
    <location>
        <begin position="192"/>
        <end position="203"/>
    </location>
</feature>
<keyword evidence="3" id="KW-1185">Reference proteome</keyword>
<feature type="region of interest" description="Disordered" evidence="1">
    <location>
        <begin position="132"/>
        <end position="203"/>
    </location>
</feature>
<evidence type="ECO:0000313" key="3">
    <source>
        <dbReference type="Proteomes" id="UP001596512"/>
    </source>
</evidence>
<comment type="caution">
    <text evidence="2">The sequence shown here is derived from an EMBL/GenBank/DDBJ whole genome shotgun (WGS) entry which is preliminary data.</text>
</comment>
<proteinExistence type="predicted"/>
<name>A0ABW2TMQ7_9PSEU</name>
<evidence type="ECO:0000256" key="1">
    <source>
        <dbReference type="SAM" id="MobiDB-lite"/>
    </source>
</evidence>
<sequence>MDGWLARALLAEAAGDRRGVAAACARGLDVLDQHRLTLGASELRARATARGTQLTELAQRSCAGDPRRLLQWSERWRATACSVPAVRPPEDPALRRDLAALREITTRLHLAHERGAPTQALESERARLEHAVRARTLRSPGRGTPDLPGSTRGPSSTRSAGARSSSWWTSTATCTPSCAATAGCAGSGRAGRPPPRTPSSPRG</sequence>
<gene>
    <name evidence="2" type="ORF">ACFQV2_11660</name>
</gene>
<reference evidence="3" key="1">
    <citation type="journal article" date="2019" name="Int. J. Syst. Evol. Microbiol.">
        <title>The Global Catalogue of Microorganisms (GCM) 10K type strain sequencing project: providing services to taxonomists for standard genome sequencing and annotation.</title>
        <authorList>
            <consortium name="The Broad Institute Genomics Platform"/>
            <consortium name="The Broad Institute Genome Sequencing Center for Infectious Disease"/>
            <person name="Wu L."/>
            <person name="Ma J."/>
        </authorList>
    </citation>
    <scope>NUCLEOTIDE SEQUENCE [LARGE SCALE GENOMIC DNA]</scope>
    <source>
        <strain evidence="3">JCM 17695</strain>
    </source>
</reference>
<dbReference type="EMBL" id="JBHTEY010000004">
    <property type="protein sequence ID" value="MFC7614106.1"/>
    <property type="molecule type" value="Genomic_DNA"/>
</dbReference>
<organism evidence="2 3">
    <name type="scientific">Actinokineospora soli</name>
    <dbReference type="NCBI Taxonomy" id="1048753"/>
    <lineage>
        <taxon>Bacteria</taxon>
        <taxon>Bacillati</taxon>
        <taxon>Actinomycetota</taxon>
        <taxon>Actinomycetes</taxon>
        <taxon>Pseudonocardiales</taxon>
        <taxon>Pseudonocardiaceae</taxon>
        <taxon>Actinokineospora</taxon>
    </lineage>
</organism>
<dbReference type="Proteomes" id="UP001596512">
    <property type="component" value="Unassembled WGS sequence"/>
</dbReference>